<gene>
    <name evidence="1" type="ORF">H9661_13710</name>
</gene>
<dbReference type="InterPro" id="IPR043740">
    <property type="entry name" value="DUF5685"/>
</dbReference>
<dbReference type="Pfam" id="PF18937">
    <property type="entry name" value="DUF5685"/>
    <property type="match status" value="1"/>
</dbReference>
<evidence type="ECO:0000313" key="1">
    <source>
        <dbReference type="EMBL" id="MBD7912415.1"/>
    </source>
</evidence>
<keyword evidence="2" id="KW-1185">Reference proteome</keyword>
<accession>A0ABR8PW99</accession>
<organism evidence="1 2">
    <name type="scientific">Clostridium cibarium</name>
    <dbReference type="NCBI Taxonomy" id="2762247"/>
    <lineage>
        <taxon>Bacteria</taxon>
        <taxon>Bacillati</taxon>
        <taxon>Bacillota</taxon>
        <taxon>Clostridia</taxon>
        <taxon>Eubacteriales</taxon>
        <taxon>Clostridiaceae</taxon>
        <taxon>Clostridium</taxon>
    </lineage>
</organism>
<comment type="caution">
    <text evidence="1">The sequence shown here is derived from an EMBL/GenBank/DDBJ whole genome shotgun (WGS) entry which is preliminary data.</text>
</comment>
<protein>
    <submittedName>
        <fullName evidence="1">Uncharacterized protein</fullName>
    </submittedName>
</protein>
<dbReference type="EMBL" id="JACSRA010000023">
    <property type="protein sequence ID" value="MBD7912415.1"/>
    <property type="molecule type" value="Genomic_DNA"/>
</dbReference>
<proteinExistence type="predicted"/>
<sequence length="305" mass="35418">MFGYVVPLKSELKVKDFNQFRAYYCGLCFSIKKHFGNIPRMTLNYDMTFLALLLDGLNPDKVKVEYKRCMSHPTNKKLVVLDNNALSYAANMNISLVYFKILDDVNDDNDLKSRTFALGLSPYKKKFSKSITHINEIIKENLSNLTKLEKSKNFTSIDEICDPFSIIVGKILELYPHKIIDDSEETRSKLYSLGYSLGKWIYLVDALDDLKDDMEKNKFNPLNYLYNKDNLPYDKFFQTIKSRLEFSILNSACTCRDMLNELSLERNREILENIVNLGLMDKYTNAANGCKCKKNKKKDLHNAYI</sequence>
<reference evidence="1 2" key="1">
    <citation type="submission" date="2020-08" db="EMBL/GenBank/DDBJ databases">
        <title>A Genomic Blueprint of the Chicken Gut Microbiome.</title>
        <authorList>
            <person name="Gilroy R."/>
            <person name="Ravi A."/>
            <person name="Getino M."/>
            <person name="Pursley I."/>
            <person name="Horton D.L."/>
            <person name="Alikhan N.-F."/>
            <person name="Baker D."/>
            <person name="Gharbi K."/>
            <person name="Hall N."/>
            <person name="Watson M."/>
            <person name="Adriaenssens E.M."/>
            <person name="Foster-Nyarko E."/>
            <person name="Jarju S."/>
            <person name="Secka A."/>
            <person name="Antonio M."/>
            <person name="Oren A."/>
            <person name="Chaudhuri R."/>
            <person name="La Ragione R.M."/>
            <person name="Hildebrand F."/>
            <person name="Pallen M.J."/>
        </authorList>
    </citation>
    <scope>NUCLEOTIDE SEQUENCE [LARGE SCALE GENOMIC DNA]</scope>
    <source>
        <strain evidence="1 2">Sa3CVN1</strain>
    </source>
</reference>
<name>A0ABR8PW99_9CLOT</name>
<dbReference type="Proteomes" id="UP000627781">
    <property type="component" value="Unassembled WGS sequence"/>
</dbReference>
<dbReference type="RefSeq" id="WP_191769367.1">
    <property type="nucleotide sequence ID" value="NZ_JACSRA010000023.1"/>
</dbReference>
<evidence type="ECO:0000313" key="2">
    <source>
        <dbReference type="Proteomes" id="UP000627781"/>
    </source>
</evidence>